<dbReference type="InterPro" id="IPR014726">
    <property type="entry name" value="Ribosomal_uL2_dom3"/>
</dbReference>
<comment type="subunit">
    <text evidence="4">Part of the 50S ribosomal subunit. Forms a bridge to the 30S subunit in the 70S ribosome.</text>
</comment>
<dbReference type="EMBL" id="JACOOZ010000002">
    <property type="protein sequence ID" value="MBC5667213.1"/>
    <property type="molecule type" value="Genomic_DNA"/>
</dbReference>
<dbReference type="NCBIfam" id="TIGR01171">
    <property type="entry name" value="rplB_bact"/>
    <property type="match status" value="1"/>
</dbReference>
<dbReference type="PANTHER" id="PTHR13691">
    <property type="entry name" value="RIBOSOMAL PROTEIN L2"/>
    <property type="match status" value="1"/>
</dbReference>
<dbReference type="PIRSF" id="PIRSF002158">
    <property type="entry name" value="Ribosomal_L2"/>
    <property type="match status" value="1"/>
</dbReference>
<comment type="similarity">
    <text evidence="1 4">Belongs to the universal ribosomal protein uL2 family.</text>
</comment>
<dbReference type="Pfam" id="PF00181">
    <property type="entry name" value="Ribosomal_L2_N"/>
    <property type="match status" value="1"/>
</dbReference>
<dbReference type="InterPro" id="IPR014722">
    <property type="entry name" value="Rib_uL2_dom2"/>
</dbReference>
<dbReference type="SMART" id="SM01383">
    <property type="entry name" value="Ribosomal_L2"/>
    <property type="match status" value="1"/>
</dbReference>
<dbReference type="SUPFAM" id="SSF50249">
    <property type="entry name" value="Nucleic acid-binding proteins"/>
    <property type="match status" value="1"/>
</dbReference>
<feature type="domain" description="Large ribosomal subunit protein uL2 RNA-binding" evidence="7">
    <location>
        <begin position="42"/>
        <end position="118"/>
    </location>
</feature>
<evidence type="ECO:0000259" key="7">
    <source>
        <dbReference type="SMART" id="SM01383"/>
    </source>
</evidence>
<dbReference type="SMART" id="SM01382">
    <property type="entry name" value="Ribosomal_L2_C"/>
    <property type="match status" value="1"/>
</dbReference>
<comment type="caution">
    <text evidence="8">The sequence shown here is derived from an EMBL/GenBank/DDBJ whole genome shotgun (WGS) entry which is preliminary data.</text>
</comment>
<evidence type="ECO:0000313" key="8">
    <source>
        <dbReference type="EMBL" id="MBC5667213.1"/>
    </source>
</evidence>
<proteinExistence type="inferred from homology"/>
<keyword evidence="3 4" id="KW-0687">Ribonucleoprotein</keyword>
<dbReference type="Proteomes" id="UP000597877">
    <property type="component" value="Unassembled WGS sequence"/>
</dbReference>
<dbReference type="GO" id="GO:0005840">
    <property type="term" value="C:ribosome"/>
    <property type="evidence" value="ECO:0007669"/>
    <property type="project" value="UniProtKB-KW"/>
</dbReference>
<keyword evidence="4" id="KW-0694">RNA-binding</keyword>
<accession>A0ABR7F0R9</accession>
<evidence type="ECO:0000256" key="4">
    <source>
        <dbReference type="HAMAP-Rule" id="MF_01320"/>
    </source>
</evidence>
<dbReference type="InterPro" id="IPR008991">
    <property type="entry name" value="Translation_prot_SH3-like_sf"/>
</dbReference>
<reference evidence="8 9" key="1">
    <citation type="submission" date="2020-08" db="EMBL/GenBank/DDBJ databases">
        <title>Genome public.</title>
        <authorList>
            <person name="Liu C."/>
            <person name="Sun Q."/>
        </authorList>
    </citation>
    <scope>NUCLEOTIDE SEQUENCE [LARGE SCALE GENOMIC DNA]</scope>
    <source>
        <strain evidence="8 9">BX4</strain>
    </source>
</reference>
<dbReference type="Gene3D" id="2.30.30.30">
    <property type="match status" value="1"/>
</dbReference>
<keyword evidence="9" id="KW-1185">Reference proteome</keyword>
<dbReference type="InterPro" id="IPR005880">
    <property type="entry name" value="Ribosomal_uL2_bac/org-type"/>
</dbReference>
<dbReference type="Gene3D" id="4.10.950.10">
    <property type="entry name" value="Ribosomal protein L2, domain 3"/>
    <property type="match status" value="1"/>
</dbReference>
<gene>
    <name evidence="4 8" type="primary">rplB</name>
    <name evidence="8" type="ORF">H8S00_04340</name>
</gene>
<sequence>MGIKTFNPYTPSRRAMTMLDNVEITKATPEKSLTKSLKKTAGRNNQGKITVRHHGGGSRRKYRIIDFKRNKVDVPATVKSIEYDPNRTANIALISYADGEKAYILAPSGLKVGDVLMNGENADVKVGNCLPLSAIPVGTEIHNIELYPGKGGQLVRAAGNVAQLMAKEGKYATLRLPSGEMRMVPIVCRATIGTVGNIEHGLVNIGKAGRKRNMGIRPTVRGSVMNPNDHPHGGGEGRAPVGRPGPCTPWGKPALGLKTRKKNKKSNKMIVRRRDGKNMK</sequence>
<evidence type="ECO:0000313" key="9">
    <source>
        <dbReference type="Proteomes" id="UP000597877"/>
    </source>
</evidence>
<dbReference type="InterPro" id="IPR022666">
    <property type="entry name" value="Ribosomal_uL2_RNA-bd_dom"/>
</dbReference>
<dbReference type="PANTHER" id="PTHR13691:SF5">
    <property type="entry name" value="LARGE RIBOSOMAL SUBUNIT PROTEIN UL2M"/>
    <property type="match status" value="1"/>
</dbReference>
<dbReference type="RefSeq" id="WP_021952774.1">
    <property type="nucleotide sequence ID" value="NZ_JACOOZ010000002.1"/>
</dbReference>
<dbReference type="PROSITE" id="PS00467">
    <property type="entry name" value="RIBOSOMAL_L2"/>
    <property type="match status" value="1"/>
</dbReference>
<dbReference type="InterPro" id="IPR022669">
    <property type="entry name" value="Ribosomal_uL2_C"/>
</dbReference>
<keyword evidence="2 4" id="KW-0689">Ribosomal protein</keyword>
<organism evidence="8 9">
    <name type="scientific">Eubacterium segne</name>
    <dbReference type="NCBI Taxonomy" id="2763045"/>
    <lineage>
        <taxon>Bacteria</taxon>
        <taxon>Bacillati</taxon>
        <taxon>Bacillota</taxon>
        <taxon>Clostridia</taxon>
        <taxon>Eubacteriales</taxon>
        <taxon>Eubacteriaceae</taxon>
        <taxon>Eubacterium</taxon>
    </lineage>
</organism>
<dbReference type="InterPro" id="IPR012340">
    <property type="entry name" value="NA-bd_OB-fold"/>
</dbReference>
<comment type="function">
    <text evidence="4">One of the primary rRNA binding proteins. Required for association of the 30S and 50S subunits to form the 70S ribosome, for tRNA binding and peptide bond formation. It has been suggested to have peptidyltransferase activity; this is somewhat controversial. Makes several contacts with the 16S rRNA in the 70S ribosome.</text>
</comment>
<dbReference type="HAMAP" id="MF_01320_B">
    <property type="entry name" value="Ribosomal_uL2_B"/>
    <property type="match status" value="1"/>
</dbReference>
<name>A0ABR7F0R9_9FIRM</name>
<feature type="compositionally biased region" description="Basic residues" evidence="5">
    <location>
        <begin position="258"/>
        <end position="271"/>
    </location>
</feature>
<evidence type="ECO:0000256" key="3">
    <source>
        <dbReference type="ARBA" id="ARBA00023274"/>
    </source>
</evidence>
<protein>
    <recommendedName>
        <fullName evidence="4">Large ribosomal subunit protein uL2</fullName>
    </recommendedName>
</protein>
<evidence type="ECO:0000256" key="1">
    <source>
        <dbReference type="ARBA" id="ARBA00005636"/>
    </source>
</evidence>
<dbReference type="Pfam" id="PF03947">
    <property type="entry name" value="Ribosomal_L2_C"/>
    <property type="match status" value="1"/>
</dbReference>
<feature type="region of interest" description="Disordered" evidence="5">
    <location>
        <begin position="218"/>
        <end position="280"/>
    </location>
</feature>
<dbReference type="Gene3D" id="2.40.50.140">
    <property type="entry name" value="Nucleic acid-binding proteins"/>
    <property type="match status" value="1"/>
</dbReference>
<feature type="domain" description="Large ribosomal subunit protein uL2 C-terminal" evidence="6">
    <location>
        <begin position="124"/>
        <end position="253"/>
    </location>
</feature>
<keyword evidence="4" id="KW-0699">rRNA-binding</keyword>
<evidence type="ECO:0000256" key="5">
    <source>
        <dbReference type="SAM" id="MobiDB-lite"/>
    </source>
</evidence>
<dbReference type="InterPro" id="IPR002171">
    <property type="entry name" value="Ribosomal_uL2"/>
</dbReference>
<evidence type="ECO:0000256" key="2">
    <source>
        <dbReference type="ARBA" id="ARBA00022980"/>
    </source>
</evidence>
<dbReference type="InterPro" id="IPR022671">
    <property type="entry name" value="Ribosomal_uL2_CS"/>
</dbReference>
<evidence type="ECO:0000259" key="6">
    <source>
        <dbReference type="SMART" id="SM01382"/>
    </source>
</evidence>
<dbReference type="SUPFAM" id="SSF50104">
    <property type="entry name" value="Translation proteins SH3-like domain"/>
    <property type="match status" value="1"/>
</dbReference>